<dbReference type="PROSITE" id="PS50263">
    <property type="entry name" value="CN_HYDROLASE"/>
    <property type="match status" value="1"/>
</dbReference>
<comment type="caution">
    <text evidence="2">The sequence shown here is derived from an EMBL/GenBank/DDBJ whole genome shotgun (WGS) entry which is preliminary data.</text>
</comment>
<evidence type="ECO:0000313" key="2">
    <source>
        <dbReference type="EMBL" id="PCI30768.1"/>
    </source>
</evidence>
<dbReference type="InterPro" id="IPR003010">
    <property type="entry name" value="C-N_Hydrolase"/>
</dbReference>
<feature type="domain" description="CN hydrolase" evidence="1">
    <location>
        <begin position="2"/>
        <end position="236"/>
    </location>
</feature>
<dbReference type="PANTHER" id="PTHR11750:SF26">
    <property type="entry name" value="PROTEIN N-TERMINAL AMIDASE"/>
    <property type="match status" value="1"/>
</dbReference>
<dbReference type="Gene3D" id="3.60.110.10">
    <property type="entry name" value="Carbon-nitrogen hydrolase"/>
    <property type="match status" value="1"/>
</dbReference>
<dbReference type="GO" id="GO:0030163">
    <property type="term" value="P:protein catabolic process"/>
    <property type="evidence" value="ECO:0007669"/>
    <property type="project" value="TreeGrafter"/>
</dbReference>
<dbReference type="CDD" id="cd07197">
    <property type="entry name" value="nitrilase"/>
    <property type="match status" value="1"/>
</dbReference>
<dbReference type="InterPro" id="IPR036526">
    <property type="entry name" value="C-N_Hydrolase_sf"/>
</dbReference>
<evidence type="ECO:0000259" key="1">
    <source>
        <dbReference type="PROSITE" id="PS50263"/>
    </source>
</evidence>
<dbReference type="InterPro" id="IPR039703">
    <property type="entry name" value="Nta1"/>
</dbReference>
<dbReference type="Pfam" id="PF00795">
    <property type="entry name" value="CN_hydrolase"/>
    <property type="match status" value="1"/>
</dbReference>
<accession>A0A2A4TB62</accession>
<reference evidence="3" key="1">
    <citation type="submission" date="2017-08" db="EMBL/GenBank/DDBJ databases">
        <title>A dynamic microbial community with high functional redundancy inhabits the cold, oxic subseafloor aquifer.</title>
        <authorList>
            <person name="Tully B.J."/>
            <person name="Wheat C.G."/>
            <person name="Glazer B.T."/>
            <person name="Huber J.A."/>
        </authorList>
    </citation>
    <scope>NUCLEOTIDE SEQUENCE [LARGE SCALE GENOMIC DNA]</scope>
</reference>
<name>A0A2A4TB62_9DELT</name>
<dbReference type="AlphaFoldDB" id="A0A2A4TB62"/>
<sequence length="236" mass="26123">MVCTATIQFKPVKGDPEENLRKVLDLCGQAITAGAKLLTLPEMCLTGYIWPNASSIRRYAEPALGVSYLQLAEFCRNNQCYLAYGFAETCSGHLYNAQNLIGPGGGLLATYRKTHLFDADCTWATPGNSGFISVNTEIGKLGLGICMDLNFDDFVLYHQWENTTYLLLAVNWLDEGFHVHPYWLHRLYPFSGTTLIANTHGWEERIAFSGNSGVFIGNSCLVAAPKSKDHILCIDV</sequence>
<gene>
    <name evidence="2" type="ORF">COB67_01045</name>
</gene>
<dbReference type="GO" id="GO:0070773">
    <property type="term" value="F:protein-N-terminal glutamine amidohydrolase activity"/>
    <property type="evidence" value="ECO:0007669"/>
    <property type="project" value="InterPro"/>
</dbReference>
<dbReference type="PANTHER" id="PTHR11750">
    <property type="entry name" value="PROTEIN N-TERMINAL AMIDASE"/>
    <property type="match status" value="1"/>
</dbReference>
<dbReference type="SUPFAM" id="SSF56317">
    <property type="entry name" value="Carbon-nitrogen hydrolase"/>
    <property type="match status" value="1"/>
</dbReference>
<proteinExistence type="predicted"/>
<dbReference type="GO" id="GO:0008418">
    <property type="term" value="F:protein-N-terminal asparagine amidohydrolase activity"/>
    <property type="evidence" value="ECO:0007669"/>
    <property type="project" value="InterPro"/>
</dbReference>
<evidence type="ECO:0000313" key="3">
    <source>
        <dbReference type="Proteomes" id="UP000218113"/>
    </source>
</evidence>
<dbReference type="EMBL" id="NVSR01000002">
    <property type="protein sequence ID" value="PCI30768.1"/>
    <property type="molecule type" value="Genomic_DNA"/>
</dbReference>
<protein>
    <recommendedName>
        <fullName evidence="1">CN hydrolase domain-containing protein</fullName>
    </recommendedName>
</protein>
<organism evidence="2 3">
    <name type="scientific">SAR324 cluster bacterium</name>
    <dbReference type="NCBI Taxonomy" id="2024889"/>
    <lineage>
        <taxon>Bacteria</taxon>
        <taxon>Deltaproteobacteria</taxon>
        <taxon>SAR324 cluster</taxon>
    </lineage>
</organism>
<dbReference type="Proteomes" id="UP000218113">
    <property type="component" value="Unassembled WGS sequence"/>
</dbReference>